<reference evidence="1 2" key="1">
    <citation type="submission" date="2024-02" db="EMBL/GenBank/DDBJ databases">
        <authorList>
            <person name="Chen Y."/>
            <person name="Shah S."/>
            <person name="Dougan E. K."/>
            <person name="Thang M."/>
            <person name="Chan C."/>
        </authorList>
    </citation>
    <scope>NUCLEOTIDE SEQUENCE [LARGE SCALE GENOMIC DNA]</scope>
</reference>
<keyword evidence="2" id="KW-1185">Reference proteome</keyword>
<evidence type="ECO:0000313" key="2">
    <source>
        <dbReference type="Proteomes" id="UP001642484"/>
    </source>
</evidence>
<dbReference type="Gene3D" id="1.20.920.60">
    <property type="match status" value="1"/>
</dbReference>
<organism evidence="1 2">
    <name type="scientific">Durusdinium trenchii</name>
    <dbReference type="NCBI Taxonomy" id="1381693"/>
    <lineage>
        <taxon>Eukaryota</taxon>
        <taxon>Sar</taxon>
        <taxon>Alveolata</taxon>
        <taxon>Dinophyceae</taxon>
        <taxon>Suessiales</taxon>
        <taxon>Symbiodiniaceae</taxon>
        <taxon>Durusdinium</taxon>
    </lineage>
</organism>
<dbReference type="Proteomes" id="UP001642484">
    <property type="component" value="Unassembled WGS sequence"/>
</dbReference>
<protein>
    <submittedName>
        <fullName evidence="1">Uncharacterized protein</fullName>
    </submittedName>
</protein>
<evidence type="ECO:0000313" key="1">
    <source>
        <dbReference type="EMBL" id="CAK9037128.1"/>
    </source>
</evidence>
<proteinExistence type="predicted"/>
<dbReference type="EMBL" id="CAXAMN010012091">
    <property type="protein sequence ID" value="CAK9037128.1"/>
    <property type="molecule type" value="Genomic_DNA"/>
</dbReference>
<name>A0ABP0LEU7_9DINO</name>
<dbReference type="SUPFAM" id="SSF48371">
    <property type="entry name" value="ARM repeat"/>
    <property type="match status" value="1"/>
</dbReference>
<accession>A0ABP0LEU7</accession>
<comment type="caution">
    <text evidence="1">The sequence shown here is derived from an EMBL/GenBank/DDBJ whole genome shotgun (WGS) entry which is preliminary data.</text>
</comment>
<feature type="non-terminal residue" evidence="1">
    <location>
        <position position="1"/>
    </location>
</feature>
<dbReference type="InterPro" id="IPR011989">
    <property type="entry name" value="ARM-like"/>
</dbReference>
<dbReference type="InterPro" id="IPR016024">
    <property type="entry name" value="ARM-type_fold"/>
</dbReference>
<dbReference type="InterPro" id="IPR004155">
    <property type="entry name" value="PBS_lyase_HEAT"/>
</dbReference>
<gene>
    <name evidence="1" type="ORF">CCMP2556_LOCUS20549</name>
</gene>
<dbReference type="SMART" id="SM00567">
    <property type="entry name" value="EZ_HEAT"/>
    <property type="match status" value="5"/>
</dbReference>
<dbReference type="Gene3D" id="1.25.10.10">
    <property type="entry name" value="Leucine-rich Repeat Variant"/>
    <property type="match status" value="2"/>
</dbReference>
<sequence>EQTHSSKPSCAAMATATVTIEKITGESYQCAVDVGDIVQIFKSKIADQVQIPAMCQRLTLMDQDEGRVAQLRELSKEFVGKNLARLLEKVKRPDIQEIKAFMNPPRLCRACLQVVLYLMVGSPMLRERGIRLERKGTLPARTEWDQCVRMMANPDLFIAALQNWASDVFTGDVSEEQVAAAESCIQQLGQDFSERMMMRMSALCGVLVVWVSQALKFYRQDYPRFISSAPASYVEMEDLAPASVYFEDLSVSYKVSVVSDLEPVWAVLANSFPPPEAIDALGVLGSKCAERAVPVLAKFLDRDKEEFRQRAAEALRQAFVSADEVMRKSACELLLEALEPFGRQDGRGPPRQEALQALASLGPENLQVLERIISALNTSFRPGDRGEALEHFKRLESNFEANEVMERLEGAMFPVHEHVRSLGALLEAFAVCSRRNYISALRCLLRHLEPKDLALSAAAAGAAKRAQKGEEGAVDGVAETEVKLVAALKAALQLKGPHVALVARHLPTLEPASYSEAVAALCQQLQRNVDHQDAIESLCVAKVGDEDVIRALSSFLQKGRAVLRKEGHSRLKAAWEELKRVTVDTEVLGRASADVMFALCSRLAETGERVSCGKDLVAMAADGVEERAFAALAHGFCLSLPEQRKSCMNIYKRMATARKGDEDQRARAIQVLLKVAVDEDSFQWTKVSALTVLGDLQKEDLQEEVVAGLLKLSELTDVALRCAAVRCLRPRSEAQVLALEKALQDTDVSVRLAALQSLGQDNSFREVYFRCLQDEASEVVQKALEPMENAPNAEELGRHLLPLLHHGDWQVRAAVARQLGSLGVASASVRAEALRALEANDLWKEMHPEVLKSREKARQQLQ</sequence>